<name>B2JC17_NOSP7</name>
<dbReference type="PhylomeDB" id="B2JC17"/>
<dbReference type="Proteomes" id="UP000001191">
    <property type="component" value="Plasmid pNPUN05"/>
</dbReference>
<accession>B2JC17</accession>
<dbReference type="SUPFAM" id="SSF52172">
    <property type="entry name" value="CheY-like"/>
    <property type="match status" value="1"/>
</dbReference>
<organism evidence="4 5">
    <name type="scientific">Nostoc punctiforme (strain ATCC 29133 / PCC 73102)</name>
    <dbReference type="NCBI Taxonomy" id="63737"/>
    <lineage>
        <taxon>Bacteria</taxon>
        <taxon>Bacillati</taxon>
        <taxon>Cyanobacteriota</taxon>
        <taxon>Cyanophyceae</taxon>
        <taxon>Nostocales</taxon>
        <taxon>Nostocaceae</taxon>
        <taxon>Nostoc</taxon>
    </lineage>
</organism>
<dbReference type="PANTHER" id="PTHR44591:SF3">
    <property type="entry name" value="RESPONSE REGULATORY DOMAIN-CONTAINING PROTEIN"/>
    <property type="match status" value="1"/>
</dbReference>
<dbReference type="Gene3D" id="3.40.50.2300">
    <property type="match status" value="1"/>
</dbReference>
<dbReference type="Pfam" id="PF00072">
    <property type="entry name" value="Response_reg"/>
    <property type="match status" value="1"/>
</dbReference>
<dbReference type="InterPro" id="IPR001789">
    <property type="entry name" value="Sig_transdc_resp-reg_receiver"/>
</dbReference>
<comment type="caution">
    <text evidence="2">Lacks conserved residue(s) required for the propagation of feature annotation.</text>
</comment>
<geneLocation type="plasmid" evidence="4 5">
    <name>pNPUN05</name>
</geneLocation>
<dbReference type="PANTHER" id="PTHR44591">
    <property type="entry name" value="STRESS RESPONSE REGULATOR PROTEIN 1"/>
    <property type="match status" value="1"/>
</dbReference>
<dbReference type="OrthoDB" id="485147at2"/>
<evidence type="ECO:0000256" key="2">
    <source>
        <dbReference type="PROSITE-ProRule" id="PRU00169"/>
    </source>
</evidence>
<evidence type="ECO:0000313" key="4">
    <source>
        <dbReference type="EMBL" id="ACC85471.1"/>
    </source>
</evidence>
<gene>
    <name evidence="4" type="ordered locus">Npun_EF003</name>
</gene>
<dbReference type="RefSeq" id="WP_012412824.1">
    <property type="nucleotide sequence ID" value="NC_010629.1"/>
</dbReference>
<dbReference type="KEGG" id="npu:Npun_EF003"/>
<sequence length="148" mass="16665">MRTNQTSNRESKLNSRQRLVGIRILLVEDEPDIADLLIFVLETAGAEVMALINAEAAFGILESFHPNILVSNVKLPHHNGNWLIEQIRGHSSPYFRQLPAIAITSYTREFSESKALNAGFNRFLVKLENLESIEGVIVDLLSSRDYTD</sequence>
<dbReference type="EMBL" id="CP001042">
    <property type="protein sequence ID" value="ACC85471.1"/>
    <property type="molecule type" value="Genomic_DNA"/>
</dbReference>
<reference evidence="5" key="1">
    <citation type="submission" date="2008-04" db="EMBL/GenBank/DDBJ databases">
        <title>Complete sequence of plasmid 5 of Nostoc punctiforme ATCC 29133.</title>
        <authorList>
            <consortium name="US DOE Joint Genome Institute"/>
            <person name="Copeland A."/>
            <person name="Lucas S."/>
            <person name="Lapidus A."/>
            <person name="Glavina del Rio T."/>
            <person name="Dalin E."/>
            <person name="Tice H."/>
            <person name="Pitluck S."/>
            <person name="Chain P."/>
            <person name="Malfatti S."/>
            <person name="Shin M."/>
            <person name="Vergez L."/>
            <person name="Schmutz J."/>
            <person name="Larimer F."/>
            <person name="Land M."/>
            <person name="Hauser L."/>
            <person name="Kyrpides N."/>
            <person name="Kim E."/>
            <person name="Meeks J.C."/>
            <person name="Elhai J."/>
            <person name="Campbell E.L."/>
            <person name="Thiel T."/>
            <person name="Longmire J."/>
            <person name="Potts M."/>
            <person name="Atlas R."/>
        </authorList>
    </citation>
    <scope>NUCLEOTIDE SEQUENCE [LARGE SCALE GENOMIC DNA]</scope>
    <source>
        <strain evidence="5">ATCC 29133 / PCC 73102</strain>
        <plasmid evidence="5">Plasmid pNPUN05</plasmid>
    </source>
</reference>
<dbReference type="PROSITE" id="PS50110">
    <property type="entry name" value="RESPONSE_REGULATORY"/>
    <property type="match status" value="1"/>
</dbReference>
<dbReference type="InterPro" id="IPR050595">
    <property type="entry name" value="Bact_response_regulator"/>
</dbReference>
<dbReference type="GO" id="GO:0000160">
    <property type="term" value="P:phosphorelay signal transduction system"/>
    <property type="evidence" value="ECO:0007669"/>
    <property type="project" value="InterPro"/>
</dbReference>
<dbReference type="SMART" id="SM00448">
    <property type="entry name" value="REC"/>
    <property type="match status" value="1"/>
</dbReference>
<dbReference type="EnsemblBacteria" id="ACC85471">
    <property type="protein sequence ID" value="ACC85471"/>
    <property type="gene ID" value="Npun_EF003"/>
</dbReference>
<protein>
    <submittedName>
        <fullName evidence="4">Response regulator receiver protein</fullName>
    </submittedName>
</protein>
<proteinExistence type="predicted"/>
<evidence type="ECO:0000259" key="3">
    <source>
        <dbReference type="PROSITE" id="PS50110"/>
    </source>
</evidence>
<evidence type="ECO:0000313" key="5">
    <source>
        <dbReference type="Proteomes" id="UP000001191"/>
    </source>
</evidence>
<dbReference type="InterPro" id="IPR011006">
    <property type="entry name" value="CheY-like_superfamily"/>
</dbReference>
<keyword evidence="5" id="KW-1185">Reference proteome</keyword>
<feature type="domain" description="Response regulatory" evidence="3">
    <location>
        <begin position="23"/>
        <end position="141"/>
    </location>
</feature>
<keyword evidence="1" id="KW-0597">Phosphoprotein</keyword>
<dbReference type="AlphaFoldDB" id="B2JC17"/>
<dbReference type="HOGENOM" id="CLU_000445_69_17_3"/>
<evidence type="ECO:0000256" key="1">
    <source>
        <dbReference type="ARBA" id="ARBA00022553"/>
    </source>
</evidence>
<keyword evidence="4" id="KW-0614">Plasmid</keyword>